<dbReference type="GeneID" id="115559679"/>
<feature type="region of interest" description="Disordered" evidence="8">
    <location>
        <begin position="237"/>
        <end position="301"/>
    </location>
</feature>
<evidence type="ECO:0000256" key="4">
    <source>
        <dbReference type="ARBA" id="ARBA00022490"/>
    </source>
</evidence>
<dbReference type="Pfam" id="PF05210">
    <property type="entry name" value="Sprouty"/>
    <property type="match status" value="1"/>
</dbReference>
<dbReference type="Proteomes" id="UP000694546">
    <property type="component" value="Chromosome 15"/>
</dbReference>
<keyword evidence="5" id="KW-0472">Membrane</keyword>
<dbReference type="GO" id="GO:0030658">
    <property type="term" value="C:transport vesicle membrane"/>
    <property type="evidence" value="ECO:0007669"/>
    <property type="project" value="UniProtKB-SubCell"/>
</dbReference>
<dbReference type="PANTHER" id="PTHR11202">
    <property type="entry name" value="SPROUTY-RELATED, EVH1 DOMAIN-CONTAINING PROTEIN FAMILY MEMBER"/>
    <property type="match status" value="1"/>
</dbReference>
<evidence type="ECO:0000256" key="2">
    <source>
        <dbReference type="ARBA" id="ARBA00004413"/>
    </source>
</evidence>
<feature type="region of interest" description="Disordered" evidence="8">
    <location>
        <begin position="323"/>
        <end position="410"/>
    </location>
</feature>
<dbReference type="AlphaFoldDB" id="A0A8C5CBC9"/>
<protein>
    <recommendedName>
        <fullName evidence="7">Sprouty-related, EVH1 domain-containing protein 2</fullName>
    </recommendedName>
</protein>
<dbReference type="GO" id="GO:0005886">
    <property type="term" value="C:plasma membrane"/>
    <property type="evidence" value="ECO:0007669"/>
    <property type="project" value="UniProtKB-SubCell"/>
</dbReference>
<sequence length="523" mass="56866">MLEDTRPHDDSYIVRVKAVVMSRDDSSGGWLAQDGGALSRVGVCRLLGPGLAPGLVPAPAAGSLSHGHFLIHGERLLDHQVILECPLRKDLLYTAATPTFHHWKVEDRRCGLSFQSPADARAFDRGVRKAIEDLAEGSTTSSTTLHNGAELGDDDVFTNATDSSSNSSQRTEGCQPPHDTSPLARRQGCRLGHHHGNDFYEPYRLTDQFLFEQSLSRFPRHVTFQEEEEIVRINPRERSWESVPERSWESGPERSWESGPERSWESGPERSWESGPERGWESGPERGWESGPERGWGRGSERAWRTGYEDYRHAAVRDHFLHSDPSSSYVHFSKTDGPKHEYSYPLAPPPDGPQGPLSAKLPGHARHGGFSGVVSAQPRPFLPGSSPSDDDGGSGGGVKGGKAGSGGRAQCEHCGETFYPSANRRGRCQDAPDAVGGCVRRVSCMWLADSMLYHCMSDPEGDFSDPCSCEGGGGGGARRGPRWLALGALSLVAPCLCLYPPLHACHRAALAWGCCGGRHKAAS</sequence>
<dbReference type="PROSITE" id="PS51227">
    <property type="entry name" value="SPR"/>
    <property type="match status" value="1"/>
</dbReference>
<feature type="region of interest" description="Disordered" evidence="8">
    <location>
        <begin position="135"/>
        <end position="189"/>
    </location>
</feature>
<dbReference type="FunFam" id="2.30.29.30:FF:000052">
    <property type="entry name" value="Sprouty-related, EVH1 domain containing 2"/>
    <property type="match status" value="1"/>
</dbReference>
<gene>
    <name evidence="11" type="primary">LOC115559679</name>
</gene>
<proteinExistence type="predicted"/>
<comment type="subcellular location">
    <subcellularLocation>
        <location evidence="2">Cell membrane</location>
        <topology evidence="2">Peripheral membrane protein</topology>
        <orientation evidence="2">Cytoplasmic side</orientation>
    </subcellularLocation>
    <subcellularLocation>
        <location evidence="1">Cytoplasmic vesicle</location>
        <location evidence="1">Secretory vesicle membrane</location>
        <topology evidence="1">Peripheral membrane protein</topology>
        <orientation evidence="1">Cytoplasmic side</orientation>
    </subcellularLocation>
</comment>
<dbReference type="Pfam" id="PF00568">
    <property type="entry name" value="WH1"/>
    <property type="match status" value="1"/>
</dbReference>
<evidence type="ECO:0000256" key="3">
    <source>
        <dbReference type="ARBA" id="ARBA00022475"/>
    </source>
</evidence>
<dbReference type="SUPFAM" id="SSF50729">
    <property type="entry name" value="PH domain-like"/>
    <property type="match status" value="1"/>
</dbReference>
<dbReference type="OrthoDB" id="5786858at2759"/>
<evidence type="ECO:0000256" key="7">
    <source>
        <dbReference type="ARBA" id="ARBA00039299"/>
    </source>
</evidence>
<keyword evidence="12" id="KW-1185">Reference proteome</keyword>
<dbReference type="PROSITE" id="PS51488">
    <property type="entry name" value="KBD"/>
    <property type="match status" value="1"/>
</dbReference>
<feature type="compositionally biased region" description="Basic and acidic residues" evidence="8">
    <location>
        <begin position="333"/>
        <end position="342"/>
    </location>
</feature>
<dbReference type="InterPro" id="IPR023337">
    <property type="entry name" value="KBD"/>
</dbReference>
<dbReference type="InterPro" id="IPR000697">
    <property type="entry name" value="WH1/EVH1_dom"/>
</dbReference>
<dbReference type="InterPro" id="IPR007875">
    <property type="entry name" value="Sprouty"/>
</dbReference>
<evidence type="ECO:0000256" key="8">
    <source>
        <dbReference type="SAM" id="MobiDB-lite"/>
    </source>
</evidence>
<dbReference type="GeneTree" id="ENSGT00940000156841"/>
<evidence type="ECO:0000259" key="9">
    <source>
        <dbReference type="PROSITE" id="PS50229"/>
    </source>
</evidence>
<dbReference type="PANTHER" id="PTHR11202:SF11">
    <property type="entry name" value="SPROUTY-RELATED, EVH1 DOMAIN-CONTAINING PROTEIN 2"/>
    <property type="match status" value="1"/>
</dbReference>
<dbReference type="CDD" id="cd10574">
    <property type="entry name" value="EVH1_SPRED-like"/>
    <property type="match status" value="1"/>
</dbReference>
<dbReference type="PROSITE" id="PS50229">
    <property type="entry name" value="WH1"/>
    <property type="match status" value="1"/>
</dbReference>
<feature type="compositionally biased region" description="Polar residues" evidence="8">
    <location>
        <begin position="137"/>
        <end position="146"/>
    </location>
</feature>
<keyword evidence="4" id="KW-0963">Cytoplasm</keyword>
<dbReference type="OMA" id="HIRIPCI"/>
<dbReference type="InterPro" id="IPR011993">
    <property type="entry name" value="PH-like_dom_sf"/>
</dbReference>
<keyword evidence="3" id="KW-1003">Cell membrane</keyword>
<feature type="compositionally biased region" description="Polar residues" evidence="8">
    <location>
        <begin position="158"/>
        <end position="172"/>
    </location>
</feature>
<evidence type="ECO:0000256" key="6">
    <source>
        <dbReference type="ARBA" id="ARBA00023329"/>
    </source>
</evidence>
<evidence type="ECO:0000259" key="10">
    <source>
        <dbReference type="PROSITE" id="PS51488"/>
    </source>
</evidence>
<feature type="domain" description="WH1" evidence="9">
    <location>
        <begin position="5"/>
        <end position="134"/>
    </location>
</feature>
<evidence type="ECO:0000313" key="11">
    <source>
        <dbReference type="Ensembl" id="ENSGMOP00000055932.1"/>
    </source>
</evidence>
<keyword evidence="6" id="KW-0968">Cytoplasmic vesicle</keyword>
<accession>A0A8C5CBC9</accession>
<dbReference type="Ensembl" id="ENSGMOT00000039495.1">
    <property type="protein sequence ID" value="ENSGMOP00000055932.1"/>
    <property type="gene ID" value="ENSGMOG00000032899.1"/>
</dbReference>
<feature type="domain" description="KBD" evidence="10">
    <location>
        <begin position="218"/>
        <end position="335"/>
    </location>
</feature>
<dbReference type="Gene3D" id="2.30.29.30">
    <property type="entry name" value="Pleckstrin-homology domain (PH domain)/Phosphotyrosine-binding domain (PTB)"/>
    <property type="match status" value="1"/>
</dbReference>
<feature type="compositionally biased region" description="Gly residues" evidence="8">
    <location>
        <begin position="393"/>
        <end position="407"/>
    </location>
</feature>
<dbReference type="RefSeq" id="XP_030234577.1">
    <property type="nucleotide sequence ID" value="XM_030378717.1"/>
</dbReference>
<evidence type="ECO:0000313" key="12">
    <source>
        <dbReference type="Proteomes" id="UP000694546"/>
    </source>
</evidence>
<dbReference type="GO" id="GO:0019901">
    <property type="term" value="F:protein kinase binding"/>
    <property type="evidence" value="ECO:0007669"/>
    <property type="project" value="TreeGrafter"/>
</dbReference>
<evidence type="ECO:0000256" key="1">
    <source>
        <dbReference type="ARBA" id="ARBA00004360"/>
    </source>
</evidence>
<reference evidence="11" key="2">
    <citation type="submission" date="2025-09" db="UniProtKB">
        <authorList>
            <consortium name="Ensembl"/>
        </authorList>
    </citation>
    <scope>IDENTIFICATION</scope>
</reference>
<reference evidence="11" key="1">
    <citation type="submission" date="2025-08" db="UniProtKB">
        <authorList>
            <consortium name="Ensembl"/>
        </authorList>
    </citation>
    <scope>IDENTIFICATION</scope>
</reference>
<organism evidence="11 12">
    <name type="scientific">Gadus morhua</name>
    <name type="common">Atlantic cod</name>
    <dbReference type="NCBI Taxonomy" id="8049"/>
    <lineage>
        <taxon>Eukaryota</taxon>
        <taxon>Metazoa</taxon>
        <taxon>Chordata</taxon>
        <taxon>Craniata</taxon>
        <taxon>Vertebrata</taxon>
        <taxon>Euteleostomi</taxon>
        <taxon>Actinopterygii</taxon>
        <taxon>Neopterygii</taxon>
        <taxon>Teleostei</taxon>
        <taxon>Neoteleostei</taxon>
        <taxon>Acanthomorphata</taxon>
        <taxon>Zeiogadaria</taxon>
        <taxon>Gadariae</taxon>
        <taxon>Gadiformes</taxon>
        <taxon>Gadoidei</taxon>
        <taxon>Gadidae</taxon>
        <taxon>Gadus</taxon>
    </lineage>
</organism>
<dbReference type="InterPro" id="IPR041937">
    <property type="entry name" value="SPRE_EVH1"/>
</dbReference>
<dbReference type="SMART" id="SM00461">
    <property type="entry name" value="WH1"/>
    <property type="match status" value="1"/>
</dbReference>
<evidence type="ECO:0000256" key="5">
    <source>
        <dbReference type="ARBA" id="ARBA00023136"/>
    </source>
</evidence>
<name>A0A8C5CBC9_GADMO</name>
<dbReference type="GO" id="GO:0043409">
    <property type="term" value="P:negative regulation of MAPK cascade"/>
    <property type="evidence" value="ECO:0007669"/>
    <property type="project" value="TreeGrafter"/>
</dbReference>